<keyword evidence="2" id="KW-1185">Reference proteome</keyword>
<proteinExistence type="predicted"/>
<evidence type="ECO:0000313" key="1">
    <source>
        <dbReference type="EMBL" id="KAJ6235082.1"/>
    </source>
</evidence>
<dbReference type="Proteomes" id="UP001150062">
    <property type="component" value="Unassembled WGS sequence"/>
</dbReference>
<accession>A0ABQ8XSZ4</accession>
<name>A0ABQ8XSZ4_9EUKA</name>
<evidence type="ECO:0000313" key="2">
    <source>
        <dbReference type="Proteomes" id="UP001150062"/>
    </source>
</evidence>
<dbReference type="EMBL" id="JAOAOG010000266">
    <property type="protein sequence ID" value="KAJ6235082.1"/>
    <property type="molecule type" value="Genomic_DNA"/>
</dbReference>
<comment type="caution">
    <text evidence="1">The sequence shown here is derived from an EMBL/GenBank/DDBJ whole genome shotgun (WGS) entry which is preliminary data.</text>
</comment>
<protein>
    <submittedName>
        <fullName evidence="1">Uncharacterized protein</fullName>
    </submittedName>
</protein>
<organism evidence="1 2">
    <name type="scientific">Anaeramoeba flamelloides</name>
    <dbReference type="NCBI Taxonomy" id="1746091"/>
    <lineage>
        <taxon>Eukaryota</taxon>
        <taxon>Metamonada</taxon>
        <taxon>Anaeramoebidae</taxon>
        <taxon>Anaeramoeba</taxon>
    </lineage>
</organism>
<reference evidence="1" key="1">
    <citation type="submission" date="2022-08" db="EMBL/GenBank/DDBJ databases">
        <title>Novel sulfate-reducing endosymbionts in the free-living metamonad Anaeramoeba.</title>
        <authorList>
            <person name="Jerlstrom-Hultqvist J."/>
            <person name="Cepicka I."/>
            <person name="Gallot-Lavallee L."/>
            <person name="Salas-Leiva D."/>
            <person name="Curtis B.A."/>
            <person name="Zahonova K."/>
            <person name="Pipaliya S."/>
            <person name="Dacks J."/>
            <person name="Roger A.J."/>
        </authorList>
    </citation>
    <scope>NUCLEOTIDE SEQUENCE</scope>
    <source>
        <strain evidence="1">Schooner1</strain>
    </source>
</reference>
<gene>
    <name evidence="1" type="ORF">M0813_29062</name>
</gene>
<sequence>MRTKNNNCHLVKYLFISESSFQNNTFVLVQQRTNVDLKQQWEQGNIYWPKNKYHWYHLVLMELSVALLLRLSCSVEILKYTVTFIVDAATFKSFEQIKIFGFYEIVIWPEGSTDKDQYLYLKFEQRKSKRIIITLMFEPRIYYRSESEQRRKRKEKKSKLNIERFDQKKNTKERSVHRFLSRFIPFVVKSLINTERPLNQRKKIKSGFYPQLPLEERSAR</sequence>